<protein>
    <submittedName>
        <fullName evidence="1">Uncharacterized protein</fullName>
    </submittedName>
</protein>
<dbReference type="Proteomes" id="UP000663844">
    <property type="component" value="Unassembled WGS sequence"/>
</dbReference>
<dbReference type="EMBL" id="CAJOAZ010011415">
    <property type="protein sequence ID" value="CAF4236771.1"/>
    <property type="molecule type" value="Genomic_DNA"/>
</dbReference>
<feature type="non-terminal residue" evidence="1">
    <location>
        <position position="17"/>
    </location>
</feature>
<proteinExistence type="predicted"/>
<gene>
    <name evidence="1" type="ORF">OXD698_LOCUS42701</name>
</gene>
<evidence type="ECO:0000313" key="2">
    <source>
        <dbReference type="Proteomes" id="UP000663844"/>
    </source>
</evidence>
<name>A0A820DSD5_9BILA</name>
<dbReference type="AlphaFoldDB" id="A0A820DSD5"/>
<reference evidence="1" key="1">
    <citation type="submission" date="2021-02" db="EMBL/GenBank/DDBJ databases">
        <authorList>
            <person name="Nowell W R."/>
        </authorList>
    </citation>
    <scope>NUCLEOTIDE SEQUENCE</scope>
</reference>
<accession>A0A820DSD5</accession>
<sequence length="17" mass="1970">MQLICENENNASYRTIA</sequence>
<comment type="caution">
    <text evidence="1">The sequence shown here is derived from an EMBL/GenBank/DDBJ whole genome shotgun (WGS) entry which is preliminary data.</text>
</comment>
<organism evidence="1 2">
    <name type="scientific">Adineta steineri</name>
    <dbReference type="NCBI Taxonomy" id="433720"/>
    <lineage>
        <taxon>Eukaryota</taxon>
        <taxon>Metazoa</taxon>
        <taxon>Spiralia</taxon>
        <taxon>Gnathifera</taxon>
        <taxon>Rotifera</taxon>
        <taxon>Eurotatoria</taxon>
        <taxon>Bdelloidea</taxon>
        <taxon>Adinetida</taxon>
        <taxon>Adinetidae</taxon>
        <taxon>Adineta</taxon>
    </lineage>
</organism>
<evidence type="ECO:0000313" key="1">
    <source>
        <dbReference type="EMBL" id="CAF4236771.1"/>
    </source>
</evidence>